<comment type="caution">
    <text evidence="12">The sequence shown here is derived from an EMBL/GenBank/DDBJ whole genome shotgun (WGS) entry which is preliminary data.</text>
</comment>
<feature type="compositionally biased region" description="Low complexity" evidence="11">
    <location>
        <begin position="546"/>
        <end position="556"/>
    </location>
</feature>
<reference evidence="12 13" key="1">
    <citation type="submission" date="2020-04" db="EMBL/GenBank/DDBJ databases">
        <title>Plant Genome Project.</title>
        <authorList>
            <person name="Zhang R.-G."/>
        </authorList>
    </citation>
    <scope>NUCLEOTIDE SEQUENCE [LARGE SCALE GENOMIC DNA]</scope>
    <source>
        <strain evidence="12">YNK0</strain>
        <tissue evidence="12">Leaf</tissue>
    </source>
</reference>
<evidence type="ECO:0000256" key="2">
    <source>
        <dbReference type="ARBA" id="ARBA00022617"/>
    </source>
</evidence>
<dbReference type="InterPro" id="IPR051103">
    <property type="entry name" value="Plant_metabolite_P450s"/>
</dbReference>
<evidence type="ECO:0000313" key="13">
    <source>
        <dbReference type="Proteomes" id="UP000655225"/>
    </source>
</evidence>
<evidence type="ECO:0000256" key="3">
    <source>
        <dbReference type="ARBA" id="ARBA00022692"/>
    </source>
</evidence>
<evidence type="ECO:0000256" key="11">
    <source>
        <dbReference type="SAM" id="MobiDB-lite"/>
    </source>
</evidence>
<keyword evidence="4 10" id="KW-0479">Metal-binding</keyword>
<dbReference type="Proteomes" id="UP000655225">
    <property type="component" value="Unassembled WGS sequence"/>
</dbReference>
<dbReference type="CDD" id="cd11075">
    <property type="entry name" value="CYP77_89"/>
    <property type="match status" value="1"/>
</dbReference>
<feature type="binding site" description="axial binding residue" evidence="10">
    <location>
        <position position="452"/>
    </location>
    <ligand>
        <name>heme</name>
        <dbReference type="ChEBI" id="CHEBI:30413"/>
    </ligand>
    <ligandPart>
        <name>Fe</name>
        <dbReference type="ChEBI" id="CHEBI:18248"/>
    </ligandPart>
</feature>
<keyword evidence="3" id="KW-0812">Transmembrane</keyword>
<keyword evidence="13" id="KW-1185">Reference proteome</keyword>
<feature type="region of interest" description="Disordered" evidence="11">
    <location>
        <begin position="512"/>
        <end position="658"/>
    </location>
</feature>
<evidence type="ECO:0000256" key="1">
    <source>
        <dbReference type="ARBA" id="ARBA00004167"/>
    </source>
</evidence>
<dbReference type="InterPro" id="IPR036396">
    <property type="entry name" value="Cyt_P450_sf"/>
</dbReference>
<dbReference type="OrthoDB" id="1055148at2759"/>
<proteinExistence type="predicted"/>
<dbReference type="OMA" id="ATEAQWI"/>
<dbReference type="PROSITE" id="PS00086">
    <property type="entry name" value="CYTOCHROME_P450"/>
    <property type="match status" value="1"/>
</dbReference>
<evidence type="ECO:0000256" key="10">
    <source>
        <dbReference type="PIRSR" id="PIRSR602401-1"/>
    </source>
</evidence>
<keyword evidence="9" id="KW-0472">Membrane</keyword>
<evidence type="ECO:0000256" key="5">
    <source>
        <dbReference type="ARBA" id="ARBA00022989"/>
    </source>
</evidence>
<comment type="subcellular location">
    <subcellularLocation>
        <location evidence="1">Membrane</location>
        <topology evidence="1">Single-pass membrane protein</topology>
    </subcellularLocation>
</comment>
<keyword evidence="5" id="KW-1133">Transmembrane helix</keyword>
<dbReference type="PRINTS" id="PR00463">
    <property type="entry name" value="EP450I"/>
</dbReference>
<accession>A0A834YDA7</accession>
<dbReference type="EMBL" id="JABCRI010000022">
    <property type="protein sequence ID" value="KAF8378959.1"/>
    <property type="molecule type" value="Genomic_DNA"/>
</dbReference>
<dbReference type="GO" id="GO:0016020">
    <property type="term" value="C:membrane"/>
    <property type="evidence" value="ECO:0007669"/>
    <property type="project" value="UniProtKB-SubCell"/>
</dbReference>
<evidence type="ECO:0000256" key="8">
    <source>
        <dbReference type="ARBA" id="ARBA00023033"/>
    </source>
</evidence>
<dbReference type="AlphaFoldDB" id="A0A834YDA7"/>
<keyword evidence="8" id="KW-0503">Monooxygenase</keyword>
<feature type="compositionally biased region" description="Basic and acidic residues" evidence="11">
    <location>
        <begin position="640"/>
        <end position="653"/>
    </location>
</feature>
<dbReference type="GO" id="GO:0016709">
    <property type="term" value="F:oxidoreductase activity, acting on paired donors, with incorporation or reduction of molecular oxygen, NAD(P)H as one donor, and incorporation of one atom of oxygen"/>
    <property type="evidence" value="ECO:0007669"/>
    <property type="project" value="TreeGrafter"/>
</dbReference>
<dbReference type="Pfam" id="PF00067">
    <property type="entry name" value="p450"/>
    <property type="match status" value="1"/>
</dbReference>
<evidence type="ECO:0000256" key="6">
    <source>
        <dbReference type="ARBA" id="ARBA00023002"/>
    </source>
</evidence>
<dbReference type="GO" id="GO:0020037">
    <property type="term" value="F:heme binding"/>
    <property type="evidence" value="ECO:0007669"/>
    <property type="project" value="InterPro"/>
</dbReference>
<evidence type="ECO:0000256" key="7">
    <source>
        <dbReference type="ARBA" id="ARBA00023004"/>
    </source>
</evidence>
<evidence type="ECO:0008006" key="14">
    <source>
        <dbReference type="Google" id="ProtNLM"/>
    </source>
</evidence>
<organism evidence="12 13">
    <name type="scientific">Tetracentron sinense</name>
    <name type="common">Spur-leaf</name>
    <dbReference type="NCBI Taxonomy" id="13715"/>
    <lineage>
        <taxon>Eukaryota</taxon>
        <taxon>Viridiplantae</taxon>
        <taxon>Streptophyta</taxon>
        <taxon>Embryophyta</taxon>
        <taxon>Tracheophyta</taxon>
        <taxon>Spermatophyta</taxon>
        <taxon>Magnoliopsida</taxon>
        <taxon>Trochodendrales</taxon>
        <taxon>Trochodendraceae</taxon>
        <taxon>Tetracentron</taxon>
    </lineage>
</organism>
<protein>
    <recommendedName>
        <fullName evidence="14">Cytochrome P450</fullName>
    </recommendedName>
</protein>
<keyword evidence="6" id="KW-0560">Oxidoreductase</keyword>
<evidence type="ECO:0000313" key="12">
    <source>
        <dbReference type="EMBL" id="KAF8378959.1"/>
    </source>
</evidence>
<dbReference type="PANTHER" id="PTHR24298">
    <property type="entry name" value="FLAVONOID 3'-MONOOXYGENASE-RELATED"/>
    <property type="match status" value="1"/>
</dbReference>
<evidence type="ECO:0000256" key="4">
    <source>
        <dbReference type="ARBA" id="ARBA00022723"/>
    </source>
</evidence>
<dbReference type="Gene3D" id="1.10.630.10">
    <property type="entry name" value="Cytochrome P450"/>
    <property type="match status" value="1"/>
</dbReference>
<feature type="compositionally biased region" description="Basic residues" evidence="11">
    <location>
        <begin position="522"/>
        <end position="534"/>
    </location>
</feature>
<sequence>MEAWFILTLSTLCICAILKSLLNLNKVRKLPPGPSPVPFFGNFSWRHKSFSNLEPILRSLRLKYGPILTLYTSSRPIIYIATHDLAHQALIQNGATFADRPRALGTASIATSNQHNISSGKYGSFWRLLRRNLTSEILHPSRVESYSHARNWVLQILINKLRSQSESGEAVDVMENFPYSMFGLLVLMCFGEKLDDKIIKQVETVQTDFLMNICRFNILNYWPRLGKLLFRKLWKELLEIRSNQVNALIPLIRARQELKKVKQDKRSGKEEDINICYLDTLLDLQVPDERRSLNDDEMVTLCSEFINAGTHTTNTAFQWIMANVVKHQDIQAKLFSEINGVVGSGDKVKEEDLQKMPYLKAVVLEGLRRHPPSHLLLPRAVTEDTSLHGYVVPRNAVVNFLVAEIGWDPKVWEDPMEFRPDRFLRSDGVDVVDLTGSKEIKMLPFGAGRRMCPGYGLAILHLEYFVANLIWEFEWKAMDGDDIDLSEIEMLEFTVGMKYPLKAHLSPRMNKGFLLEEPSPRLKGRKKTMKRTPKKTTIGSPKRKLAQASKKAAPPAKKSRKAVSSEEENTEDFLASSSSEDQEISEEEVEEETEAIYVSESEGDDDPSSSTGEESEAGKSSFILCPREETPRTSIHKSSGTKEESMRPREDSPQRPIHNSTRMSAFFEGIPSHQIDGILQNAPEFQSGSEVIGHLCASPWILCQESVPATLPIAPLTATPQIPPVASSPLVPSSLSLSRPLPTHQSSTLAAVQGSEWSSATPSATTLIGDYKIKPKLAPFAQLIFDHMATSLMDVPFELPISALYIWNQSAKSSSPCIRNL</sequence>
<keyword evidence="7 10" id="KW-0408">Iron</keyword>
<dbReference type="InterPro" id="IPR001128">
    <property type="entry name" value="Cyt_P450"/>
</dbReference>
<dbReference type="GO" id="GO:0005506">
    <property type="term" value="F:iron ion binding"/>
    <property type="evidence" value="ECO:0007669"/>
    <property type="project" value="InterPro"/>
</dbReference>
<dbReference type="PANTHER" id="PTHR24298:SF800">
    <property type="entry name" value="CYTOCHROME P450 89A2-RELATED"/>
    <property type="match status" value="1"/>
</dbReference>
<gene>
    <name evidence="12" type="ORF">HHK36_028384</name>
</gene>
<comment type="cofactor">
    <cofactor evidence="10">
        <name>heme</name>
        <dbReference type="ChEBI" id="CHEBI:30413"/>
    </cofactor>
</comment>
<dbReference type="InterPro" id="IPR017972">
    <property type="entry name" value="Cyt_P450_CS"/>
</dbReference>
<dbReference type="SUPFAM" id="SSF48264">
    <property type="entry name" value="Cytochrome P450"/>
    <property type="match status" value="1"/>
</dbReference>
<feature type="compositionally biased region" description="Acidic residues" evidence="11">
    <location>
        <begin position="580"/>
        <end position="594"/>
    </location>
</feature>
<evidence type="ECO:0000256" key="9">
    <source>
        <dbReference type="ARBA" id="ARBA00023136"/>
    </source>
</evidence>
<dbReference type="PRINTS" id="PR00385">
    <property type="entry name" value="P450"/>
</dbReference>
<dbReference type="FunFam" id="1.10.630.10:FF:000012">
    <property type="entry name" value="Cytochrome P450 family protein"/>
    <property type="match status" value="1"/>
</dbReference>
<keyword evidence="2 10" id="KW-0349">Heme</keyword>
<dbReference type="InterPro" id="IPR002401">
    <property type="entry name" value="Cyt_P450_E_grp-I"/>
</dbReference>
<name>A0A834YDA7_TETSI</name>